<evidence type="ECO:0000313" key="3">
    <source>
        <dbReference type="Proteomes" id="UP001153076"/>
    </source>
</evidence>
<keyword evidence="3" id="KW-1185">Reference proteome</keyword>
<feature type="compositionally biased region" description="Acidic residues" evidence="1">
    <location>
        <begin position="99"/>
        <end position="108"/>
    </location>
</feature>
<dbReference type="EMBL" id="JAKOGI010002701">
    <property type="protein sequence ID" value="KAJ8421484.1"/>
    <property type="molecule type" value="Genomic_DNA"/>
</dbReference>
<organism evidence="2 3">
    <name type="scientific">Carnegiea gigantea</name>
    <dbReference type="NCBI Taxonomy" id="171969"/>
    <lineage>
        <taxon>Eukaryota</taxon>
        <taxon>Viridiplantae</taxon>
        <taxon>Streptophyta</taxon>
        <taxon>Embryophyta</taxon>
        <taxon>Tracheophyta</taxon>
        <taxon>Spermatophyta</taxon>
        <taxon>Magnoliopsida</taxon>
        <taxon>eudicotyledons</taxon>
        <taxon>Gunneridae</taxon>
        <taxon>Pentapetalae</taxon>
        <taxon>Caryophyllales</taxon>
        <taxon>Cactineae</taxon>
        <taxon>Cactaceae</taxon>
        <taxon>Cactoideae</taxon>
        <taxon>Echinocereeae</taxon>
        <taxon>Carnegiea</taxon>
    </lineage>
</organism>
<sequence length="279" mass="32067">MGFPRSLTTDEMTLYVLGNFEWYRREVVFPPRLLPTDYEEMCLGFVLAEAEEYARDYEVVFLAMLLNDVVKLGVLHGWMIMVRRNRGRILEARRQEASSDSEVEENSGSDDLTPLSSEGNEELGVCHGDIGIRHPVTYCRVVRTEWCPDAGQFRNRSRYPYGGSLESVLKSLEREVRVPRVSPSTEEVADNVRETFRWHWRSASHPLRPLPEDYRELCPCFTLSEAEEAAHDFNLPEMVQATFYAMLLNDAMELGIASGFIDVDLKVSLEGLRWTPFKS</sequence>
<reference evidence="2" key="1">
    <citation type="submission" date="2022-04" db="EMBL/GenBank/DDBJ databases">
        <title>Carnegiea gigantea Genome sequencing and assembly v2.</title>
        <authorList>
            <person name="Copetti D."/>
            <person name="Sanderson M.J."/>
            <person name="Burquez A."/>
            <person name="Wojciechowski M.F."/>
        </authorList>
    </citation>
    <scope>NUCLEOTIDE SEQUENCE</scope>
    <source>
        <strain evidence="2">SGP5-SGP5p</strain>
        <tissue evidence="2">Aerial part</tissue>
    </source>
</reference>
<evidence type="ECO:0000256" key="1">
    <source>
        <dbReference type="SAM" id="MobiDB-lite"/>
    </source>
</evidence>
<feature type="region of interest" description="Disordered" evidence="1">
    <location>
        <begin position="93"/>
        <end position="118"/>
    </location>
</feature>
<protein>
    <submittedName>
        <fullName evidence="2">Uncharacterized protein</fullName>
    </submittedName>
</protein>
<dbReference type="Proteomes" id="UP001153076">
    <property type="component" value="Unassembled WGS sequence"/>
</dbReference>
<name>A0A9Q1GL78_9CARY</name>
<proteinExistence type="predicted"/>
<dbReference type="AlphaFoldDB" id="A0A9Q1GL78"/>
<gene>
    <name evidence="2" type="ORF">Cgig2_014962</name>
</gene>
<accession>A0A9Q1GL78</accession>
<comment type="caution">
    <text evidence="2">The sequence shown here is derived from an EMBL/GenBank/DDBJ whole genome shotgun (WGS) entry which is preliminary data.</text>
</comment>
<evidence type="ECO:0000313" key="2">
    <source>
        <dbReference type="EMBL" id="KAJ8421484.1"/>
    </source>
</evidence>